<sequence>MWVFLWGVWGGWARAYRVCDQGHSWLCPAFVRGDVHAFALSLVVTLMCPCFLPNFPACGGVSPCCDVVVIMTVSLSMVVAVFV</sequence>
<reference evidence="2 3" key="1">
    <citation type="journal article" date="2022" name="Nat. Ecol. Evol.">
        <title>A masculinizing supergene underlies an exaggerated male reproductive morph in a spider.</title>
        <authorList>
            <person name="Hendrickx F."/>
            <person name="De Corte Z."/>
            <person name="Sonet G."/>
            <person name="Van Belleghem S.M."/>
            <person name="Kostlbacher S."/>
            <person name="Vangestel C."/>
        </authorList>
    </citation>
    <scope>NUCLEOTIDE SEQUENCE [LARGE SCALE GENOMIC DNA]</scope>
    <source>
        <strain evidence="2">W744_W776</strain>
    </source>
</reference>
<name>A0AAV6TD74_9ARAC</name>
<organism evidence="2 3">
    <name type="scientific">Oedothorax gibbosus</name>
    <dbReference type="NCBI Taxonomy" id="931172"/>
    <lineage>
        <taxon>Eukaryota</taxon>
        <taxon>Metazoa</taxon>
        <taxon>Ecdysozoa</taxon>
        <taxon>Arthropoda</taxon>
        <taxon>Chelicerata</taxon>
        <taxon>Arachnida</taxon>
        <taxon>Araneae</taxon>
        <taxon>Araneomorphae</taxon>
        <taxon>Entelegynae</taxon>
        <taxon>Araneoidea</taxon>
        <taxon>Linyphiidae</taxon>
        <taxon>Erigoninae</taxon>
        <taxon>Oedothorax</taxon>
    </lineage>
</organism>
<evidence type="ECO:0000313" key="3">
    <source>
        <dbReference type="Proteomes" id="UP000827092"/>
    </source>
</evidence>
<keyword evidence="1" id="KW-0732">Signal</keyword>
<protein>
    <submittedName>
        <fullName evidence="2">Uncharacterized protein</fullName>
    </submittedName>
</protein>
<feature type="chain" id="PRO_5043428646" evidence="1">
    <location>
        <begin position="16"/>
        <end position="83"/>
    </location>
</feature>
<feature type="signal peptide" evidence="1">
    <location>
        <begin position="1"/>
        <end position="15"/>
    </location>
</feature>
<dbReference type="AlphaFoldDB" id="A0AAV6TD74"/>
<evidence type="ECO:0000313" key="2">
    <source>
        <dbReference type="EMBL" id="KAG8155718.1"/>
    </source>
</evidence>
<comment type="caution">
    <text evidence="2">The sequence shown here is derived from an EMBL/GenBank/DDBJ whole genome shotgun (WGS) entry which is preliminary data.</text>
</comment>
<dbReference type="EMBL" id="JAFNEN010006946">
    <property type="protein sequence ID" value="KAG8155718.1"/>
    <property type="molecule type" value="Genomic_DNA"/>
</dbReference>
<evidence type="ECO:0000256" key="1">
    <source>
        <dbReference type="SAM" id="SignalP"/>
    </source>
</evidence>
<dbReference type="Proteomes" id="UP000827092">
    <property type="component" value="Unassembled WGS sequence"/>
</dbReference>
<proteinExistence type="predicted"/>
<keyword evidence="3" id="KW-1185">Reference proteome</keyword>
<accession>A0AAV6TD74</accession>
<gene>
    <name evidence="2" type="ORF">JTE90_020086</name>
</gene>